<dbReference type="Pfam" id="PF09356">
    <property type="entry name" value="Phage_BR0599"/>
    <property type="match status" value="1"/>
</dbReference>
<reference evidence="2 3" key="1">
    <citation type="submission" date="2023-04" db="EMBL/GenBank/DDBJ databases">
        <title>Luteimonas sp. M1R5S18.</title>
        <authorList>
            <person name="Sun J.-Q."/>
        </authorList>
    </citation>
    <scope>NUCLEOTIDE SEQUENCE [LARGE SCALE GENOMIC DNA]</scope>
    <source>
        <strain evidence="2 3">M1R5S18</strain>
    </source>
</reference>
<keyword evidence="3" id="KW-1185">Reference proteome</keyword>
<evidence type="ECO:0000313" key="2">
    <source>
        <dbReference type="EMBL" id="MDH5832175.1"/>
    </source>
</evidence>
<comment type="caution">
    <text evidence="2">The sequence shown here is derived from an EMBL/GenBank/DDBJ whole genome shotgun (WGS) entry which is preliminary data.</text>
</comment>
<dbReference type="EMBL" id="JARXRN010000029">
    <property type="protein sequence ID" value="MDH5832175.1"/>
    <property type="molecule type" value="Genomic_DNA"/>
</dbReference>
<protein>
    <submittedName>
        <fullName evidence="2">DUF2163 domain-containing protein</fullName>
    </submittedName>
</protein>
<dbReference type="Proteomes" id="UP001156831">
    <property type="component" value="Unassembled WGS sequence"/>
</dbReference>
<gene>
    <name evidence="2" type="ORF">QFW80_16780</name>
</gene>
<dbReference type="RefSeq" id="WP_280603218.1">
    <property type="nucleotide sequence ID" value="NZ_JARXRN010000029.1"/>
</dbReference>
<evidence type="ECO:0000313" key="3">
    <source>
        <dbReference type="Proteomes" id="UP001156831"/>
    </source>
</evidence>
<feature type="domain" description="Bacteriophage phiJL001 Gp84 C-terminal" evidence="1">
    <location>
        <begin position="278"/>
        <end position="349"/>
    </location>
</feature>
<evidence type="ECO:0000259" key="1">
    <source>
        <dbReference type="Pfam" id="PF09356"/>
    </source>
</evidence>
<accession>A0ABT6JNB6</accession>
<name>A0ABT6JNB6_9GAMM</name>
<proteinExistence type="predicted"/>
<dbReference type="InterPro" id="IPR018964">
    <property type="entry name" value="Phage_phiJL001_Gp84_C"/>
</dbReference>
<sequence>MGFSLFELSRLLGRKAALYTFQHGPLVERFNSTDRDLTLGGDLYKAARGISHSPIRDTASSGKAQVTITMPALLDPAATDVPPTQVLLGWWRPYPPSTRVFVSIATTHLGDPDEEIQEEWSGRVLAPSFKDVEMTLTCDPSRSNARTAGRAKRISRNCGVALYSQGYMQCNLDPEPIAVAATVVSIDGGDVTIALAGDPPRPLAPGPIEWLDGEDLQAAEVLSIAGNVLTLDDASGLAVDDAVTVYTEPLWFLAELSADAVGLTLTAPEFGASPFGLEGGLIRWTRDNGLLESRNILAHLGTSITIDYGAPDLLAGRVLRTYWGCPHNLDACTARGNDRNYPAFKYLPVDSPMGRSQAWG</sequence>
<organism evidence="2 3">
    <name type="scientific">Luteimonas rhizosphaericola</name>
    <dbReference type="NCBI Taxonomy" id="3042024"/>
    <lineage>
        <taxon>Bacteria</taxon>
        <taxon>Pseudomonadati</taxon>
        <taxon>Pseudomonadota</taxon>
        <taxon>Gammaproteobacteria</taxon>
        <taxon>Lysobacterales</taxon>
        <taxon>Lysobacteraceae</taxon>
        <taxon>Luteimonas</taxon>
    </lineage>
</organism>